<dbReference type="SUPFAM" id="SSF53850">
    <property type="entry name" value="Periplasmic binding protein-like II"/>
    <property type="match status" value="1"/>
</dbReference>
<organism evidence="6 7">
    <name type="scientific">SAR86 cluster bacterium</name>
    <dbReference type="NCBI Taxonomy" id="2030880"/>
    <lineage>
        <taxon>Bacteria</taxon>
        <taxon>Pseudomonadati</taxon>
        <taxon>Pseudomonadota</taxon>
        <taxon>Gammaproteobacteria</taxon>
        <taxon>SAR86 cluster</taxon>
    </lineage>
</organism>
<dbReference type="InterPro" id="IPR036390">
    <property type="entry name" value="WH_DNA-bd_sf"/>
</dbReference>
<dbReference type="Gene3D" id="3.40.190.290">
    <property type="match status" value="1"/>
</dbReference>
<evidence type="ECO:0000256" key="4">
    <source>
        <dbReference type="ARBA" id="ARBA00023163"/>
    </source>
</evidence>
<protein>
    <submittedName>
        <fullName evidence="6">LysR family transcriptional regulator</fullName>
    </submittedName>
</protein>
<accession>A0A937IGL1</accession>
<sequence length="292" mass="33508">MISSKQIEIFYEVYKNSSMTAAASKLKISQPSISKTLKSIEDNLGFKLFLRQGKKITPTYEAKEMYEYASIVINQLKNFNYIANTFRSKSLDYINIGTTPSLAETLVPDLIIEYSKLKPESRFNLINLNSIDLIEDRYKPDIDMTICYNAESISDSKNIIIAKGKHYLISPKTYNLNKNIFLKDIVHYPYIEITNLLSLYSESSIMSYFIENNIDINFQLKSDSYSSALSIVSGGYGVSIIDELTAKKANKDLVNISCILDTDFTYRVNAMVKKEITRKDCNDFFNFLYQYV</sequence>
<evidence type="ECO:0000259" key="5">
    <source>
        <dbReference type="PROSITE" id="PS50931"/>
    </source>
</evidence>
<comment type="caution">
    <text evidence="6">The sequence shown here is derived from an EMBL/GenBank/DDBJ whole genome shotgun (WGS) entry which is preliminary data.</text>
</comment>
<evidence type="ECO:0000256" key="2">
    <source>
        <dbReference type="ARBA" id="ARBA00023015"/>
    </source>
</evidence>
<reference evidence="6" key="1">
    <citation type="submission" date="2020-10" db="EMBL/GenBank/DDBJ databases">
        <title>Microbiome of the Black Sea water column analyzed by genome centric metagenomics.</title>
        <authorList>
            <person name="Cabello-Yeves P.J."/>
            <person name="Callieri C."/>
            <person name="Picazo A."/>
            <person name="Mehrshad M."/>
            <person name="Haro-Moreno J.M."/>
            <person name="Roda-Garcia J."/>
            <person name="Dzembekova N."/>
            <person name="Slabakova V."/>
            <person name="Slabakova N."/>
            <person name="Moncheva S."/>
            <person name="Rodriguez-Valera F."/>
        </authorList>
    </citation>
    <scope>NUCLEOTIDE SEQUENCE</scope>
    <source>
        <strain evidence="6">BS307-5m-G50</strain>
    </source>
</reference>
<evidence type="ECO:0000313" key="7">
    <source>
        <dbReference type="Proteomes" id="UP000711391"/>
    </source>
</evidence>
<dbReference type="Pfam" id="PF03466">
    <property type="entry name" value="LysR_substrate"/>
    <property type="match status" value="1"/>
</dbReference>
<dbReference type="Proteomes" id="UP000711391">
    <property type="component" value="Unassembled WGS sequence"/>
</dbReference>
<keyword evidence="4" id="KW-0804">Transcription</keyword>
<dbReference type="GO" id="GO:0003700">
    <property type="term" value="F:DNA-binding transcription factor activity"/>
    <property type="evidence" value="ECO:0007669"/>
    <property type="project" value="InterPro"/>
</dbReference>
<dbReference type="PRINTS" id="PR00039">
    <property type="entry name" value="HTHLYSR"/>
</dbReference>
<keyword evidence="3" id="KW-0238">DNA-binding</keyword>
<feature type="domain" description="HTH lysR-type" evidence="5">
    <location>
        <begin position="2"/>
        <end position="59"/>
    </location>
</feature>
<dbReference type="GO" id="GO:0010628">
    <property type="term" value="P:positive regulation of gene expression"/>
    <property type="evidence" value="ECO:0007669"/>
    <property type="project" value="TreeGrafter"/>
</dbReference>
<comment type="similarity">
    <text evidence="1">Belongs to the LysR transcriptional regulatory family.</text>
</comment>
<dbReference type="InterPro" id="IPR000847">
    <property type="entry name" value="LysR_HTH_N"/>
</dbReference>
<dbReference type="PROSITE" id="PS50931">
    <property type="entry name" value="HTH_LYSR"/>
    <property type="match status" value="1"/>
</dbReference>
<dbReference type="Gene3D" id="1.10.10.10">
    <property type="entry name" value="Winged helix-like DNA-binding domain superfamily/Winged helix DNA-binding domain"/>
    <property type="match status" value="1"/>
</dbReference>
<dbReference type="AlphaFoldDB" id="A0A937IGL1"/>
<evidence type="ECO:0000256" key="1">
    <source>
        <dbReference type="ARBA" id="ARBA00009437"/>
    </source>
</evidence>
<dbReference type="Pfam" id="PF00126">
    <property type="entry name" value="HTH_1"/>
    <property type="match status" value="1"/>
</dbReference>
<gene>
    <name evidence="6" type="ORF">ISQ64_03170</name>
</gene>
<name>A0A937IGL1_9GAMM</name>
<evidence type="ECO:0000256" key="3">
    <source>
        <dbReference type="ARBA" id="ARBA00023125"/>
    </source>
</evidence>
<dbReference type="InterPro" id="IPR036388">
    <property type="entry name" value="WH-like_DNA-bd_sf"/>
</dbReference>
<proteinExistence type="inferred from homology"/>
<evidence type="ECO:0000313" key="6">
    <source>
        <dbReference type="EMBL" id="MBL6818387.1"/>
    </source>
</evidence>
<dbReference type="SUPFAM" id="SSF46785">
    <property type="entry name" value="Winged helix' DNA-binding domain"/>
    <property type="match status" value="1"/>
</dbReference>
<dbReference type="InterPro" id="IPR005119">
    <property type="entry name" value="LysR_subst-bd"/>
</dbReference>
<dbReference type="PANTHER" id="PTHR30427:SF1">
    <property type="entry name" value="TRANSCRIPTIONAL ACTIVATOR PROTEIN LYSR"/>
    <property type="match status" value="1"/>
</dbReference>
<dbReference type="GO" id="GO:0043565">
    <property type="term" value="F:sequence-specific DNA binding"/>
    <property type="evidence" value="ECO:0007669"/>
    <property type="project" value="TreeGrafter"/>
</dbReference>
<dbReference type="EMBL" id="JADHQD010000014">
    <property type="protein sequence ID" value="MBL6818387.1"/>
    <property type="molecule type" value="Genomic_DNA"/>
</dbReference>
<dbReference type="PANTHER" id="PTHR30427">
    <property type="entry name" value="TRANSCRIPTIONAL ACTIVATOR PROTEIN LYSR"/>
    <property type="match status" value="1"/>
</dbReference>
<keyword evidence="2" id="KW-0805">Transcription regulation</keyword>